<proteinExistence type="predicted"/>
<comment type="caution">
    <text evidence="1">The sequence shown here is derived from an EMBL/GenBank/DDBJ whole genome shotgun (WGS) entry which is preliminary data.</text>
</comment>
<dbReference type="EMBL" id="MRVG01000001">
    <property type="protein sequence ID" value="PMB73853.1"/>
    <property type="molecule type" value="Genomic_DNA"/>
</dbReference>
<reference evidence="1 2" key="1">
    <citation type="journal article" date="2016" name="Appl. Microbiol. Biotechnol.">
        <title>Characterization of T-DNA insertion mutants with decreased virulence in the entomopathogenic fungus Beauveria bassiana JEF-007.</title>
        <authorList>
            <person name="Kim S."/>
            <person name="Lee S.J."/>
            <person name="Nai Y.S."/>
            <person name="Yu J.S."/>
            <person name="Lee M.R."/>
            <person name="Yang Y.T."/>
            <person name="Kim J.S."/>
        </authorList>
    </citation>
    <scope>NUCLEOTIDE SEQUENCE [LARGE SCALE GENOMIC DNA]</scope>
    <source>
        <strain evidence="1 2">JEF-007</strain>
    </source>
</reference>
<dbReference type="AlphaFoldDB" id="A0A2N6P2W3"/>
<protein>
    <submittedName>
        <fullName evidence="1">Uncharacterized protein</fullName>
    </submittedName>
</protein>
<name>A0A2N6P2W3_BEABA</name>
<accession>A0A2N6P2W3</accession>
<sequence>MVSTLVGITWGKGWFQRAESLSKPMPLPAEEAEVAPKGGEGLDQQRLSKSRKYWQFLKELESYIAQVIVYHSQR</sequence>
<gene>
    <name evidence="1" type="ORF">BM221_001279</name>
</gene>
<evidence type="ECO:0000313" key="2">
    <source>
        <dbReference type="Proteomes" id="UP000235728"/>
    </source>
</evidence>
<organism evidence="1 2">
    <name type="scientific">Beauveria bassiana</name>
    <name type="common">White muscardine disease fungus</name>
    <name type="synonym">Tritirachium shiotae</name>
    <dbReference type="NCBI Taxonomy" id="176275"/>
    <lineage>
        <taxon>Eukaryota</taxon>
        <taxon>Fungi</taxon>
        <taxon>Dikarya</taxon>
        <taxon>Ascomycota</taxon>
        <taxon>Pezizomycotina</taxon>
        <taxon>Sordariomycetes</taxon>
        <taxon>Hypocreomycetidae</taxon>
        <taxon>Hypocreales</taxon>
        <taxon>Cordycipitaceae</taxon>
        <taxon>Beauveria</taxon>
    </lineage>
</organism>
<dbReference type="Proteomes" id="UP000235728">
    <property type="component" value="Unassembled WGS sequence"/>
</dbReference>
<evidence type="ECO:0000313" key="1">
    <source>
        <dbReference type="EMBL" id="PMB73853.1"/>
    </source>
</evidence>